<organism evidence="1 2">
    <name type="scientific">Streptomyces subrutilus</name>
    <dbReference type="NCBI Taxonomy" id="36818"/>
    <lineage>
        <taxon>Bacteria</taxon>
        <taxon>Bacillati</taxon>
        <taxon>Actinomycetota</taxon>
        <taxon>Actinomycetes</taxon>
        <taxon>Kitasatosporales</taxon>
        <taxon>Streptomycetaceae</taxon>
        <taxon>Streptomyces</taxon>
    </lineage>
</organism>
<reference evidence="1 2" key="1">
    <citation type="submission" date="2017-09" db="EMBL/GenBank/DDBJ databases">
        <authorList>
            <person name="Lee N."/>
            <person name="Cho B.-K."/>
        </authorList>
    </citation>
    <scope>NUCLEOTIDE SEQUENCE [LARGE SCALE GENOMIC DNA]</scope>
    <source>
        <strain evidence="1 2">ATCC 27467</strain>
    </source>
</reference>
<accession>A0A5P2UWN2</accession>
<protein>
    <submittedName>
        <fullName evidence="1">Uncharacterized protein</fullName>
    </submittedName>
</protein>
<evidence type="ECO:0000313" key="1">
    <source>
        <dbReference type="EMBL" id="QEU81921.1"/>
    </source>
</evidence>
<proteinExistence type="predicted"/>
<dbReference type="AlphaFoldDB" id="A0A5P2UWN2"/>
<name>A0A5P2UWN2_9ACTN</name>
<dbReference type="EMBL" id="CP023701">
    <property type="protein sequence ID" value="QEU81921.1"/>
    <property type="molecule type" value="Genomic_DNA"/>
</dbReference>
<sequence>MLAGRDDEQIGLLLTGHASTVASDVRPRRSAAEGQWARALAYVVLRGVEGRLSATPESTVR</sequence>
<dbReference type="Proteomes" id="UP000326831">
    <property type="component" value="Chromosome"/>
</dbReference>
<gene>
    <name evidence="1" type="ORF">CP968_29815</name>
</gene>
<keyword evidence="2" id="KW-1185">Reference proteome</keyword>
<dbReference type="KEGG" id="ssub:CP968_29815"/>
<evidence type="ECO:0000313" key="2">
    <source>
        <dbReference type="Proteomes" id="UP000326831"/>
    </source>
</evidence>